<comment type="caution">
    <text evidence="2">The sequence shown here is derived from an EMBL/GenBank/DDBJ whole genome shotgun (WGS) entry which is preliminary data.</text>
</comment>
<dbReference type="Proteomes" id="UP001233360">
    <property type="component" value="Unassembled WGS sequence"/>
</dbReference>
<keyword evidence="3" id="KW-1185">Reference proteome</keyword>
<gene>
    <name evidence="2" type="ORF">QE380_002998</name>
</gene>
<dbReference type="Pfam" id="PF18863">
    <property type="entry name" value="AbiJ_NTD4"/>
    <property type="match status" value="1"/>
</dbReference>
<proteinExistence type="predicted"/>
<reference evidence="2 3" key="1">
    <citation type="submission" date="2023-07" db="EMBL/GenBank/DDBJ databases">
        <title>Functional and genomic diversity of the sorghum phyllosphere microbiome.</title>
        <authorList>
            <person name="Shade A."/>
        </authorList>
    </citation>
    <scope>NUCLEOTIDE SEQUENCE [LARGE SCALE GENOMIC DNA]</scope>
    <source>
        <strain evidence="2 3">SORGH_AS_0887</strain>
    </source>
</reference>
<sequence length="277" mass="32253">MLFSKRKGLTPVKIEIQKDKIDKELRYGLWNALHLMIWEQYNGGSYISFENTNLFWLFRKYWHCFFKLPIDNMPHNFQSVIERIRKYFFECEWYDVYDFIEFTAQNCPDNLKEEFIEFVNMLLEKELSAYRFVDEQLTDITDEQEIESIETAINSSNKFSGTKIHLKAALSLLTDRKKPDYRNSVKESISAVEALCVVLSDDPKATLGASLNSIEKSHSLHPAFKKALANLYGYTSDSEGIRHALLDEPTISYSDAKYMLVSCSAFINYVIGKMSEK</sequence>
<name>A0ABU0UZU4_ACIBI</name>
<evidence type="ECO:0000313" key="2">
    <source>
        <dbReference type="EMBL" id="MDQ1210075.1"/>
    </source>
</evidence>
<accession>A0ABU0UZU4</accession>
<dbReference type="EMBL" id="JAUTBK010000002">
    <property type="protein sequence ID" value="MDQ1210075.1"/>
    <property type="molecule type" value="Genomic_DNA"/>
</dbReference>
<protein>
    <recommendedName>
        <fullName evidence="1">HEPN AbiJ-N-terminal domain-containing protein</fullName>
    </recommendedName>
</protein>
<evidence type="ECO:0000259" key="1">
    <source>
        <dbReference type="Pfam" id="PF18863"/>
    </source>
</evidence>
<dbReference type="InterPro" id="IPR049503">
    <property type="entry name" value="AbiJ_NTD4"/>
</dbReference>
<feature type="domain" description="HEPN AbiJ-N-terminal" evidence="1">
    <location>
        <begin position="1"/>
        <end position="155"/>
    </location>
</feature>
<dbReference type="RefSeq" id="WP_307004632.1">
    <property type="nucleotide sequence ID" value="NZ_JAUTBK010000002.1"/>
</dbReference>
<evidence type="ECO:0000313" key="3">
    <source>
        <dbReference type="Proteomes" id="UP001233360"/>
    </source>
</evidence>
<organism evidence="2 3">
    <name type="scientific">Acinetobacter baylyi</name>
    <dbReference type="NCBI Taxonomy" id="202950"/>
    <lineage>
        <taxon>Bacteria</taxon>
        <taxon>Pseudomonadati</taxon>
        <taxon>Pseudomonadota</taxon>
        <taxon>Gammaproteobacteria</taxon>
        <taxon>Moraxellales</taxon>
        <taxon>Moraxellaceae</taxon>
        <taxon>Acinetobacter</taxon>
    </lineage>
</organism>